<keyword evidence="2 6" id="KW-0472">Membrane</keyword>
<gene>
    <name evidence="6" type="primary">pal</name>
    <name evidence="10" type="ORF">C7444_112112</name>
</gene>
<dbReference type="Gene3D" id="3.30.1330.60">
    <property type="entry name" value="OmpA-like domain"/>
    <property type="match status" value="1"/>
</dbReference>
<dbReference type="SUPFAM" id="SSF103088">
    <property type="entry name" value="OmpA-like"/>
    <property type="match status" value="1"/>
</dbReference>
<dbReference type="Pfam" id="PF00691">
    <property type="entry name" value="OmpA"/>
    <property type="match status" value="1"/>
</dbReference>
<keyword evidence="5 6" id="KW-0449">Lipoprotein</keyword>
<feature type="compositionally biased region" description="Gly residues" evidence="7">
    <location>
        <begin position="45"/>
        <end position="64"/>
    </location>
</feature>
<evidence type="ECO:0000313" key="10">
    <source>
        <dbReference type="EMBL" id="PXW94796.1"/>
    </source>
</evidence>
<comment type="subcellular location">
    <subcellularLocation>
        <location evidence="6">Cell outer membrane</location>
        <topology evidence="6">Lipid-anchor</topology>
    </subcellularLocation>
</comment>
<dbReference type="InterPro" id="IPR006665">
    <property type="entry name" value="OmpA-like"/>
</dbReference>
<proteinExistence type="inferred from homology"/>
<dbReference type="AlphaFoldDB" id="A0A318H2B4"/>
<dbReference type="PANTHER" id="PTHR30329">
    <property type="entry name" value="STATOR ELEMENT OF FLAGELLAR MOTOR COMPLEX"/>
    <property type="match status" value="1"/>
</dbReference>
<dbReference type="EMBL" id="QJJS01000012">
    <property type="protein sequence ID" value="PXW94796.1"/>
    <property type="molecule type" value="Genomic_DNA"/>
</dbReference>
<keyword evidence="6" id="KW-0132">Cell division</keyword>
<evidence type="ECO:0000256" key="3">
    <source>
        <dbReference type="ARBA" id="ARBA00023139"/>
    </source>
</evidence>
<evidence type="ECO:0000256" key="2">
    <source>
        <dbReference type="ARBA" id="ARBA00023136"/>
    </source>
</evidence>
<keyword evidence="6" id="KW-0131">Cell cycle</keyword>
<dbReference type="PROSITE" id="PS51257">
    <property type="entry name" value="PROKAR_LIPOPROTEIN"/>
    <property type="match status" value="1"/>
</dbReference>
<dbReference type="CDD" id="cd07185">
    <property type="entry name" value="OmpA_C-like"/>
    <property type="match status" value="1"/>
</dbReference>
<evidence type="ECO:0000259" key="9">
    <source>
        <dbReference type="PROSITE" id="PS51123"/>
    </source>
</evidence>
<dbReference type="GO" id="GO:0051301">
    <property type="term" value="P:cell division"/>
    <property type="evidence" value="ECO:0007669"/>
    <property type="project" value="UniProtKB-UniRule"/>
</dbReference>
<dbReference type="InterPro" id="IPR036737">
    <property type="entry name" value="OmpA-like_sf"/>
</dbReference>
<comment type="function">
    <text evidence="6">Part of the Tol-Pal system, which plays a role in outer membrane invagination during cell division and is important for maintaining outer membrane integrity.</text>
</comment>
<evidence type="ECO:0000256" key="5">
    <source>
        <dbReference type="ARBA" id="ARBA00023288"/>
    </source>
</evidence>
<evidence type="ECO:0000256" key="6">
    <source>
        <dbReference type="HAMAP-Rule" id="MF_02204"/>
    </source>
</evidence>
<evidence type="ECO:0000256" key="7">
    <source>
        <dbReference type="SAM" id="MobiDB-lite"/>
    </source>
</evidence>
<feature type="domain" description="OmpA-like" evidence="9">
    <location>
        <begin position="83"/>
        <end position="197"/>
    </location>
</feature>
<evidence type="ECO:0000313" key="11">
    <source>
        <dbReference type="Proteomes" id="UP000247811"/>
    </source>
</evidence>
<keyword evidence="1 6" id="KW-0732">Signal</keyword>
<comment type="similarity">
    <text evidence="6">Belongs to the Pal lipoprotein family.</text>
</comment>
<feature type="region of interest" description="Disordered" evidence="7">
    <location>
        <begin position="38"/>
        <end position="64"/>
    </location>
</feature>
<keyword evidence="11" id="KW-1185">Reference proteome</keyword>
<comment type="subunit">
    <text evidence="6">The Tol-Pal system is composed of five core proteins: the inner membrane proteins TolA, TolQ and TolR, the periplasmic protein TolB and the outer membrane protein Pal. They form a network linking the inner and outer membranes and the peptidoglycan layer.</text>
</comment>
<dbReference type="InterPro" id="IPR006664">
    <property type="entry name" value="OMP_bac"/>
</dbReference>
<dbReference type="GO" id="GO:0009279">
    <property type="term" value="C:cell outer membrane"/>
    <property type="evidence" value="ECO:0007669"/>
    <property type="project" value="UniProtKB-SubCell"/>
</dbReference>
<keyword evidence="4 6" id="KW-0998">Cell outer membrane</keyword>
<dbReference type="HAMAP" id="MF_02204">
    <property type="entry name" value="Pal"/>
    <property type="match status" value="1"/>
</dbReference>
<sequence>MQTRTAHSTAWRACCVWMAAASVLALAGCASSTRLDGPAPVESRGAGGAGADGAGGTGSGVDGAGGSASQVARVDLAGGADAAGAAAQAGGRIVYFDYDSYVVRQDGQAIVAANARRLSADPKRRLLAEGHTDERGGREYNLALGQKRADAVVQAMLLLGVKDGQVEAVSFGKERPAETGSGEAVWARNRRVELKDR</sequence>
<organism evidence="10 11">
    <name type="scientific">Sphaerotilus hippei</name>
    <dbReference type="NCBI Taxonomy" id="744406"/>
    <lineage>
        <taxon>Bacteria</taxon>
        <taxon>Pseudomonadati</taxon>
        <taxon>Pseudomonadota</taxon>
        <taxon>Betaproteobacteria</taxon>
        <taxon>Burkholderiales</taxon>
        <taxon>Sphaerotilaceae</taxon>
        <taxon>Sphaerotilus</taxon>
    </lineage>
</organism>
<evidence type="ECO:0000256" key="8">
    <source>
        <dbReference type="SAM" id="SignalP"/>
    </source>
</evidence>
<evidence type="ECO:0000256" key="4">
    <source>
        <dbReference type="ARBA" id="ARBA00023237"/>
    </source>
</evidence>
<feature type="signal peptide" evidence="8">
    <location>
        <begin position="1"/>
        <end position="27"/>
    </location>
</feature>
<dbReference type="InterPro" id="IPR039001">
    <property type="entry name" value="Pal"/>
</dbReference>
<protein>
    <recommendedName>
        <fullName evidence="6">Peptidoglycan-associated lipoprotein</fullName>
        <shortName evidence="6">PAL</shortName>
    </recommendedName>
</protein>
<dbReference type="Proteomes" id="UP000247811">
    <property type="component" value="Unassembled WGS sequence"/>
</dbReference>
<name>A0A318H2B4_9BURK</name>
<dbReference type="InterPro" id="IPR006690">
    <property type="entry name" value="OMPA-like_CS"/>
</dbReference>
<dbReference type="PROSITE" id="PS01068">
    <property type="entry name" value="OMPA_1"/>
    <property type="match status" value="1"/>
</dbReference>
<reference evidence="10 11" key="1">
    <citation type="submission" date="2018-05" db="EMBL/GenBank/DDBJ databases">
        <title>Genomic Encyclopedia of Type Strains, Phase IV (KMG-IV): sequencing the most valuable type-strain genomes for metagenomic binning, comparative biology and taxonomic classification.</title>
        <authorList>
            <person name="Goeker M."/>
        </authorList>
    </citation>
    <scope>NUCLEOTIDE SEQUENCE [LARGE SCALE GENOMIC DNA]</scope>
    <source>
        <strain evidence="10 11">DSM 566</strain>
    </source>
</reference>
<dbReference type="PRINTS" id="PR01021">
    <property type="entry name" value="OMPADOMAIN"/>
</dbReference>
<comment type="caution">
    <text evidence="10">The sequence shown here is derived from an EMBL/GenBank/DDBJ whole genome shotgun (WGS) entry which is preliminary data.</text>
</comment>
<dbReference type="RefSeq" id="WP_245909562.1">
    <property type="nucleotide sequence ID" value="NZ_QJJS01000012.1"/>
</dbReference>
<dbReference type="PANTHER" id="PTHR30329:SF21">
    <property type="entry name" value="LIPOPROTEIN YIAD-RELATED"/>
    <property type="match status" value="1"/>
</dbReference>
<dbReference type="PROSITE" id="PS51123">
    <property type="entry name" value="OMPA_2"/>
    <property type="match status" value="1"/>
</dbReference>
<feature type="chain" id="PRO_5016289471" description="Peptidoglycan-associated lipoprotein" evidence="8">
    <location>
        <begin position="28"/>
        <end position="197"/>
    </location>
</feature>
<dbReference type="InterPro" id="IPR050330">
    <property type="entry name" value="Bact_OuterMem_StrucFunc"/>
</dbReference>
<keyword evidence="3 6" id="KW-0564">Palmitate</keyword>
<accession>A0A318H2B4</accession>
<evidence type="ECO:0000256" key="1">
    <source>
        <dbReference type="ARBA" id="ARBA00022729"/>
    </source>
</evidence>